<feature type="region of interest" description="Disordered" evidence="1">
    <location>
        <begin position="1"/>
        <end position="26"/>
    </location>
</feature>
<accession>K1PY92</accession>
<gene>
    <name evidence="2" type="ORF">CGI_10027435</name>
</gene>
<name>K1PY92_MAGGI</name>
<sequence>MRTRCKQKRKSTTVSKPDEPGRGCLPIRQFHKRDETKILPHVRRGLKLDD</sequence>
<dbReference type="AlphaFoldDB" id="K1PY92"/>
<dbReference type="EMBL" id="JH817548">
    <property type="protein sequence ID" value="EKC29222.1"/>
    <property type="molecule type" value="Genomic_DNA"/>
</dbReference>
<evidence type="ECO:0000313" key="2">
    <source>
        <dbReference type="EMBL" id="EKC29222.1"/>
    </source>
</evidence>
<feature type="compositionally biased region" description="Basic residues" evidence="1">
    <location>
        <begin position="1"/>
        <end position="11"/>
    </location>
</feature>
<organism evidence="2">
    <name type="scientific">Magallana gigas</name>
    <name type="common">Pacific oyster</name>
    <name type="synonym">Crassostrea gigas</name>
    <dbReference type="NCBI Taxonomy" id="29159"/>
    <lineage>
        <taxon>Eukaryota</taxon>
        <taxon>Metazoa</taxon>
        <taxon>Spiralia</taxon>
        <taxon>Lophotrochozoa</taxon>
        <taxon>Mollusca</taxon>
        <taxon>Bivalvia</taxon>
        <taxon>Autobranchia</taxon>
        <taxon>Pteriomorphia</taxon>
        <taxon>Ostreida</taxon>
        <taxon>Ostreoidea</taxon>
        <taxon>Ostreidae</taxon>
        <taxon>Magallana</taxon>
    </lineage>
</organism>
<reference evidence="2" key="1">
    <citation type="journal article" date="2012" name="Nature">
        <title>The oyster genome reveals stress adaptation and complexity of shell formation.</title>
        <authorList>
            <person name="Zhang G."/>
            <person name="Fang X."/>
            <person name="Guo X."/>
            <person name="Li L."/>
            <person name="Luo R."/>
            <person name="Xu F."/>
            <person name="Yang P."/>
            <person name="Zhang L."/>
            <person name="Wang X."/>
            <person name="Qi H."/>
            <person name="Xiong Z."/>
            <person name="Que H."/>
            <person name="Xie Y."/>
            <person name="Holland P.W."/>
            <person name="Paps J."/>
            <person name="Zhu Y."/>
            <person name="Wu F."/>
            <person name="Chen Y."/>
            <person name="Wang J."/>
            <person name="Peng C."/>
            <person name="Meng J."/>
            <person name="Yang L."/>
            <person name="Liu J."/>
            <person name="Wen B."/>
            <person name="Zhang N."/>
            <person name="Huang Z."/>
            <person name="Zhu Q."/>
            <person name="Feng Y."/>
            <person name="Mount A."/>
            <person name="Hedgecock D."/>
            <person name="Xu Z."/>
            <person name="Liu Y."/>
            <person name="Domazet-Loso T."/>
            <person name="Du Y."/>
            <person name="Sun X."/>
            <person name="Zhang S."/>
            <person name="Liu B."/>
            <person name="Cheng P."/>
            <person name="Jiang X."/>
            <person name="Li J."/>
            <person name="Fan D."/>
            <person name="Wang W."/>
            <person name="Fu W."/>
            <person name="Wang T."/>
            <person name="Wang B."/>
            <person name="Zhang J."/>
            <person name="Peng Z."/>
            <person name="Li Y."/>
            <person name="Li N."/>
            <person name="Wang J."/>
            <person name="Chen M."/>
            <person name="He Y."/>
            <person name="Tan F."/>
            <person name="Song X."/>
            <person name="Zheng Q."/>
            <person name="Huang R."/>
            <person name="Yang H."/>
            <person name="Du X."/>
            <person name="Chen L."/>
            <person name="Yang M."/>
            <person name="Gaffney P.M."/>
            <person name="Wang S."/>
            <person name="Luo L."/>
            <person name="She Z."/>
            <person name="Ming Y."/>
            <person name="Huang W."/>
            <person name="Zhang S."/>
            <person name="Huang B."/>
            <person name="Zhang Y."/>
            <person name="Qu T."/>
            <person name="Ni P."/>
            <person name="Miao G."/>
            <person name="Wang J."/>
            <person name="Wang Q."/>
            <person name="Steinberg C.E."/>
            <person name="Wang H."/>
            <person name="Li N."/>
            <person name="Qian L."/>
            <person name="Zhang G."/>
            <person name="Li Y."/>
            <person name="Yang H."/>
            <person name="Liu X."/>
            <person name="Wang J."/>
            <person name="Yin Y."/>
            <person name="Wang J."/>
        </authorList>
    </citation>
    <scope>NUCLEOTIDE SEQUENCE [LARGE SCALE GENOMIC DNA]</scope>
    <source>
        <strain evidence="2">05x7-T-G4-1.051#20</strain>
    </source>
</reference>
<dbReference type="HOGENOM" id="CLU_3126387_0_0_1"/>
<protein>
    <submittedName>
        <fullName evidence="2">Uncharacterized protein</fullName>
    </submittedName>
</protein>
<proteinExistence type="predicted"/>
<dbReference type="InParanoid" id="K1PY92"/>
<evidence type="ECO:0000256" key="1">
    <source>
        <dbReference type="SAM" id="MobiDB-lite"/>
    </source>
</evidence>